<evidence type="ECO:0000313" key="2">
    <source>
        <dbReference type="EMBL" id="ORY65448.1"/>
    </source>
</evidence>
<sequence length="588" mass="66464">MALGSTGDAVLLAGCALWKKRNLLLGLIDPVLEPVVKTIVLAVVSLLVFRLARLLGKSREVKIPQWVSPAKPMLFPCQTTHTRLFPKKHSFAYSYLMVGIPVGWEGVAGGMISTGNASSSKSRKGWYQIDAADYLERGNGHIGLRGKLDSYLESQGVGPSQYPYAYLVTAAKFLGYHFNPVSFWYLYSTEKDMTAVILEVNNTFDERRMYFLPSSESSIKALDDVEVTSSNMPAWNGPKKTSPKPLRRAWPKDFHVSPFNSRKGDYSLVSHDPLAPSMEGNGSIDSTINLSSSKEHTKLVARIISEGPALDPGTMSAWQKLKFLSAWWWVGFVTFPRIVKEAGALFFKRKLHVWYRPEPLKQSMGRRADETERQLETLFRRYLRYMVDQCPAALVVHYVPSGLSDTSTETMTSPAAKSNSDLVSSEEMEFNVLTPAFYSRFIHYAHDLEAVFCELNESRTIWVSRPELLPKLVLKKPPPPLHTSSYLDYGYFKLIQRLRQRPERIERPMTSSQPSSEASDTHTKVDIRDFRLASMDGYVLAHEDGKSRQLYRSLVLKLFVANGLAMGSVELLWLEQLFVRVLLAWLLI</sequence>
<name>A0A1Y2E1M1_9PEZI</name>
<reference evidence="2 3" key="1">
    <citation type="submission" date="2016-07" db="EMBL/GenBank/DDBJ databases">
        <title>Pervasive Adenine N6-methylation of Active Genes in Fungi.</title>
        <authorList>
            <consortium name="DOE Joint Genome Institute"/>
            <person name="Mondo S.J."/>
            <person name="Dannebaum R.O."/>
            <person name="Kuo R.C."/>
            <person name="Labutti K."/>
            <person name="Haridas S."/>
            <person name="Kuo A."/>
            <person name="Salamov A."/>
            <person name="Ahrendt S.R."/>
            <person name="Lipzen A."/>
            <person name="Sullivan W."/>
            <person name="Andreopoulos W.B."/>
            <person name="Clum A."/>
            <person name="Lindquist E."/>
            <person name="Daum C."/>
            <person name="Ramamoorthy G.K."/>
            <person name="Gryganskyi A."/>
            <person name="Culley D."/>
            <person name="Magnuson J.K."/>
            <person name="James T.Y."/>
            <person name="O'Malley M.A."/>
            <person name="Stajich J.E."/>
            <person name="Spatafora J.W."/>
            <person name="Visel A."/>
            <person name="Grigoriev I.V."/>
        </authorList>
    </citation>
    <scope>NUCLEOTIDE SEQUENCE [LARGE SCALE GENOMIC DNA]</scope>
    <source>
        <strain evidence="2 3">CBS 129021</strain>
    </source>
</reference>
<dbReference type="GeneID" id="63778272"/>
<accession>A0A1Y2E1M1</accession>
<dbReference type="EMBL" id="MCFJ01000006">
    <property type="protein sequence ID" value="ORY65448.1"/>
    <property type="molecule type" value="Genomic_DNA"/>
</dbReference>
<dbReference type="InterPro" id="IPR010775">
    <property type="entry name" value="DUF1365"/>
</dbReference>
<evidence type="ECO:0008006" key="4">
    <source>
        <dbReference type="Google" id="ProtNLM"/>
    </source>
</evidence>
<comment type="caution">
    <text evidence="2">The sequence shown here is derived from an EMBL/GenBank/DDBJ whole genome shotgun (WGS) entry which is preliminary data.</text>
</comment>
<dbReference type="AlphaFoldDB" id="A0A1Y2E1M1"/>
<dbReference type="Proteomes" id="UP000193689">
    <property type="component" value="Unassembled WGS sequence"/>
</dbReference>
<keyword evidence="3" id="KW-1185">Reference proteome</keyword>
<organism evidence="2 3">
    <name type="scientific">Pseudomassariella vexata</name>
    <dbReference type="NCBI Taxonomy" id="1141098"/>
    <lineage>
        <taxon>Eukaryota</taxon>
        <taxon>Fungi</taxon>
        <taxon>Dikarya</taxon>
        <taxon>Ascomycota</taxon>
        <taxon>Pezizomycotina</taxon>
        <taxon>Sordariomycetes</taxon>
        <taxon>Xylariomycetidae</taxon>
        <taxon>Amphisphaeriales</taxon>
        <taxon>Pseudomassariaceae</taxon>
        <taxon>Pseudomassariella</taxon>
    </lineage>
</organism>
<gene>
    <name evidence="2" type="ORF">BCR38DRAFT_457599</name>
</gene>
<proteinExistence type="predicted"/>
<feature type="compositionally biased region" description="Polar residues" evidence="1">
    <location>
        <begin position="509"/>
        <end position="518"/>
    </location>
</feature>
<evidence type="ECO:0000256" key="1">
    <source>
        <dbReference type="SAM" id="MobiDB-lite"/>
    </source>
</evidence>
<dbReference type="PANTHER" id="PTHR33973:SF4">
    <property type="entry name" value="OS07G0153300 PROTEIN"/>
    <property type="match status" value="1"/>
</dbReference>
<dbReference type="OrthoDB" id="3340520at2759"/>
<dbReference type="PANTHER" id="PTHR33973">
    <property type="entry name" value="OS07G0153300 PROTEIN"/>
    <property type="match status" value="1"/>
</dbReference>
<evidence type="ECO:0000313" key="3">
    <source>
        <dbReference type="Proteomes" id="UP000193689"/>
    </source>
</evidence>
<protein>
    <recommendedName>
        <fullName evidence="4">Cyclopropane-fatty-acyl-phospholipid synthase</fullName>
    </recommendedName>
</protein>
<dbReference type="InParanoid" id="A0A1Y2E1M1"/>
<dbReference type="Pfam" id="PF07103">
    <property type="entry name" value="DUF1365"/>
    <property type="match status" value="1"/>
</dbReference>
<dbReference type="RefSeq" id="XP_040716600.1">
    <property type="nucleotide sequence ID" value="XM_040862060.1"/>
</dbReference>
<feature type="region of interest" description="Disordered" evidence="1">
    <location>
        <begin position="503"/>
        <end position="523"/>
    </location>
</feature>